<feature type="transmembrane region" description="Helical" evidence="1">
    <location>
        <begin position="6"/>
        <end position="25"/>
    </location>
</feature>
<accession>A0A1I7KKI7</accession>
<reference evidence="3" key="1">
    <citation type="submission" date="2016-10" db="EMBL/GenBank/DDBJ databases">
        <authorList>
            <person name="Varghese N."/>
            <person name="Submissions S."/>
        </authorList>
    </citation>
    <scope>NUCLEOTIDE SEQUENCE [LARGE SCALE GENOMIC DNA]</scope>
    <source>
        <strain evidence="3">CGMCC 1.6981</strain>
    </source>
</reference>
<keyword evidence="3" id="KW-1185">Reference proteome</keyword>
<protein>
    <submittedName>
        <fullName evidence="2">Uncharacterized protein</fullName>
    </submittedName>
</protein>
<dbReference type="EMBL" id="FPBP01000023">
    <property type="protein sequence ID" value="SFU97932.1"/>
    <property type="molecule type" value="Genomic_DNA"/>
</dbReference>
<dbReference type="AlphaFoldDB" id="A0A1I7KKI7"/>
<name>A0A1I7KKI7_9GAMM</name>
<evidence type="ECO:0000256" key="1">
    <source>
        <dbReference type="SAM" id="Phobius"/>
    </source>
</evidence>
<keyword evidence="1" id="KW-1133">Transmembrane helix</keyword>
<keyword evidence="1" id="KW-0472">Membrane</keyword>
<dbReference type="Proteomes" id="UP000198693">
    <property type="component" value="Unassembled WGS sequence"/>
</dbReference>
<dbReference type="STRING" id="463301.SAMN04487955_1238"/>
<proteinExistence type="predicted"/>
<gene>
    <name evidence="2" type="ORF">SAMN04487955_1238</name>
</gene>
<keyword evidence="1" id="KW-0812">Transmembrane</keyword>
<evidence type="ECO:0000313" key="3">
    <source>
        <dbReference type="Proteomes" id="UP000198693"/>
    </source>
</evidence>
<organism evidence="2 3">
    <name type="scientific">Halomonas korlensis</name>
    <dbReference type="NCBI Taxonomy" id="463301"/>
    <lineage>
        <taxon>Bacteria</taxon>
        <taxon>Pseudomonadati</taxon>
        <taxon>Pseudomonadota</taxon>
        <taxon>Gammaproteobacteria</taxon>
        <taxon>Oceanospirillales</taxon>
        <taxon>Halomonadaceae</taxon>
        <taxon>Halomonas</taxon>
    </lineage>
</organism>
<evidence type="ECO:0000313" key="2">
    <source>
        <dbReference type="EMBL" id="SFU97932.1"/>
    </source>
</evidence>
<sequence>MNSWVLTTFLILTCYMLVHAGAAYLRRELKRKSANDSMRR</sequence>